<evidence type="ECO:0008006" key="3">
    <source>
        <dbReference type="Google" id="ProtNLM"/>
    </source>
</evidence>
<sequence>MSSVCTQVPDELWLEILHDLPNAALQSVALTHHNLSRISRPLLFAHCTFRPYAVPCLPANNDNVRWRSDAMLEPILLTRDERDRELERLAFWFSPEIAPYVRSCTLKPLREDSDSGPRKDLMETESPTALLDTVFERLPLFVGLSDLHAYIVHFTKTGLENLCRLPSLSHLDVVFGRTTIEPSDLSPNLRLPHVKRFQFKYARTRFANPPMHHPWLQLLRLDQIAELHLAFAGRLFPDLALTFPVLSSVRSLTLHTLRVGVTWSPANVSAVLAILPKFPGVEIFRMEGRWWQADRCSFEPIPESTLPVIKEYDGPLAMLAVLLARPTLRRVTTHNMFDKQLYTFNVPNVISFTASYLFLKMLDFPELLKTFPLLKDLDVEFPYPPVNSRPHLDPEIMHTVQNLLLQPSLEYLRVRLWRDPLQSTFEAGSEHDTVFLELEQTIDLLRGFIAINGSLAYFWFETHDFLYRWRVPYNFVQFDRGCDA</sequence>
<dbReference type="Proteomes" id="UP001362999">
    <property type="component" value="Unassembled WGS sequence"/>
</dbReference>
<evidence type="ECO:0000313" key="2">
    <source>
        <dbReference type="Proteomes" id="UP001362999"/>
    </source>
</evidence>
<gene>
    <name evidence="1" type="ORF">R3P38DRAFT_2892211</name>
</gene>
<dbReference type="EMBL" id="JAWWNJ010000013">
    <property type="protein sequence ID" value="KAK7042787.1"/>
    <property type="molecule type" value="Genomic_DNA"/>
</dbReference>
<comment type="caution">
    <text evidence="1">The sequence shown here is derived from an EMBL/GenBank/DDBJ whole genome shotgun (WGS) entry which is preliminary data.</text>
</comment>
<accession>A0AAW0CUL9</accession>
<protein>
    <recommendedName>
        <fullName evidence="3">F-box domain-containing protein</fullName>
    </recommendedName>
</protein>
<organism evidence="1 2">
    <name type="scientific">Favolaschia claudopus</name>
    <dbReference type="NCBI Taxonomy" id="2862362"/>
    <lineage>
        <taxon>Eukaryota</taxon>
        <taxon>Fungi</taxon>
        <taxon>Dikarya</taxon>
        <taxon>Basidiomycota</taxon>
        <taxon>Agaricomycotina</taxon>
        <taxon>Agaricomycetes</taxon>
        <taxon>Agaricomycetidae</taxon>
        <taxon>Agaricales</taxon>
        <taxon>Marasmiineae</taxon>
        <taxon>Mycenaceae</taxon>
        <taxon>Favolaschia</taxon>
    </lineage>
</organism>
<proteinExistence type="predicted"/>
<evidence type="ECO:0000313" key="1">
    <source>
        <dbReference type="EMBL" id="KAK7042787.1"/>
    </source>
</evidence>
<keyword evidence="2" id="KW-1185">Reference proteome</keyword>
<reference evidence="1 2" key="1">
    <citation type="journal article" date="2024" name="J Genomics">
        <title>Draft genome sequencing and assembly of Favolaschia claudopus CIRM-BRFM 2984 isolated from oak limbs.</title>
        <authorList>
            <person name="Navarro D."/>
            <person name="Drula E."/>
            <person name="Chaduli D."/>
            <person name="Cazenave R."/>
            <person name="Ahrendt S."/>
            <person name="Wang J."/>
            <person name="Lipzen A."/>
            <person name="Daum C."/>
            <person name="Barry K."/>
            <person name="Grigoriev I.V."/>
            <person name="Favel A."/>
            <person name="Rosso M.N."/>
            <person name="Martin F."/>
        </authorList>
    </citation>
    <scope>NUCLEOTIDE SEQUENCE [LARGE SCALE GENOMIC DNA]</scope>
    <source>
        <strain evidence="1 2">CIRM-BRFM 2984</strain>
    </source>
</reference>
<name>A0AAW0CUL9_9AGAR</name>
<dbReference type="AlphaFoldDB" id="A0AAW0CUL9"/>